<dbReference type="Pfam" id="PF00589">
    <property type="entry name" value="Phage_integrase"/>
    <property type="match status" value="1"/>
</dbReference>
<feature type="domain" description="Tyr recombinase" evidence="3">
    <location>
        <begin position="7"/>
        <end position="181"/>
    </location>
</feature>
<proteinExistence type="predicted"/>
<evidence type="ECO:0000259" key="3">
    <source>
        <dbReference type="PROSITE" id="PS51898"/>
    </source>
</evidence>
<dbReference type="Gene3D" id="1.10.443.10">
    <property type="entry name" value="Intergrase catalytic core"/>
    <property type="match status" value="1"/>
</dbReference>
<dbReference type="SUPFAM" id="SSF56349">
    <property type="entry name" value="DNA breaking-rejoining enzymes"/>
    <property type="match status" value="1"/>
</dbReference>
<sequence>MLRDRQGYRKYLTPKERETFLVAADRFDDEVATFALVLAYTGCRISEALELTVGQIDTAESAIVFRSLKKRRDDVFRAVPVPGDFIERLVRVHDLRNRQVSAPLWPKSRTTGWAYIKQVMAEAGVEGTHASPKGLRHGFGVAATQKGIPLNIVQRWLGHADISMTAIYADAIGDEERALASRLWRPPAA</sequence>
<dbReference type="InterPro" id="IPR011010">
    <property type="entry name" value="DNA_brk_join_enz"/>
</dbReference>
<evidence type="ECO:0000313" key="4">
    <source>
        <dbReference type="EMBL" id="MFC2925963.1"/>
    </source>
</evidence>
<protein>
    <submittedName>
        <fullName evidence="4">Tyrosine-type recombinase/integrase</fullName>
    </submittedName>
</protein>
<evidence type="ECO:0000313" key="5">
    <source>
        <dbReference type="Proteomes" id="UP001595379"/>
    </source>
</evidence>
<comment type="caution">
    <text evidence="4">The sequence shown here is derived from an EMBL/GenBank/DDBJ whole genome shotgun (WGS) entry which is preliminary data.</text>
</comment>
<reference evidence="5" key="1">
    <citation type="journal article" date="2019" name="Int. J. Syst. Evol. Microbiol.">
        <title>The Global Catalogue of Microorganisms (GCM) 10K type strain sequencing project: providing services to taxonomists for standard genome sequencing and annotation.</title>
        <authorList>
            <consortium name="The Broad Institute Genomics Platform"/>
            <consortium name="The Broad Institute Genome Sequencing Center for Infectious Disease"/>
            <person name="Wu L."/>
            <person name="Ma J."/>
        </authorList>
    </citation>
    <scope>NUCLEOTIDE SEQUENCE [LARGE SCALE GENOMIC DNA]</scope>
    <source>
        <strain evidence="5">KCTC 52487</strain>
    </source>
</reference>
<dbReference type="PANTHER" id="PTHR30349:SF64">
    <property type="entry name" value="PROPHAGE INTEGRASE INTD-RELATED"/>
    <property type="match status" value="1"/>
</dbReference>
<dbReference type="EMBL" id="JBHRSV010000012">
    <property type="protein sequence ID" value="MFC2925963.1"/>
    <property type="molecule type" value="Genomic_DNA"/>
</dbReference>
<keyword evidence="5" id="KW-1185">Reference proteome</keyword>
<keyword evidence="2" id="KW-0233">DNA recombination</keyword>
<evidence type="ECO:0000256" key="2">
    <source>
        <dbReference type="ARBA" id="ARBA00023172"/>
    </source>
</evidence>
<keyword evidence="1" id="KW-0229">DNA integration</keyword>
<dbReference type="PROSITE" id="PS51898">
    <property type="entry name" value="TYR_RECOMBINASE"/>
    <property type="match status" value="1"/>
</dbReference>
<evidence type="ECO:0000256" key="1">
    <source>
        <dbReference type="ARBA" id="ARBA00022908"/>
    </source>
</evidence>
<dbReference type="RefSeq" id="WP_343164852.1">
    <property type="nucleotide sequence ID" value="NZ_JBHRSV010000012.1"/>
</dbReference>
<dbReference type="Proteomes" id="UP001595379">
    <property type="component" value="Unassembled WGS sequence"/>
</dbReference>
<dbReference type="PANTHER" id="PTHR30349">
    <property type="entry name" value="PHAGE INTEGRASE-RELATED"/>
    <property type="match status" value="1"/>
</dbReference>
<gene>
    <name evidence="4" type="ORF">ACFOOR_07580</name>
</gene>
<dbReference type="InterPro" id="IPR050090">
    <property type="entry name" value="Tyrosine_recombinase_XerCD"/>
</dbReference>
<dbReference type="InterPro" id="IPR013762">
    <property type="entry name" value="Integrase-like_cat_sf"/>
</dbReference>
<organism evidence="4 5">
    <name type="scientific">Hyphobacterium vulgare</name>
    <dbReference type="NCBI Taxonomy" id="1736751"/>
    <lineage>
        <taxon>Bacteria</taxon>
        <taxon>Pseudomonadati</taxon>
        <taxon>Pseudomonadota</taxon>
        <taxon>Alphaproteobacteria</taxon>
        <taxon>Maricaulales</taxon>
        <taxon>Maricaulaceae</taxon>
        <taxon>Hyphobacterium</taxon>
    </lineage>
</organism>
<accession>A0ABV6ZXA2</accession>
<name>A0ABV6ZXA2_9PROT</name>
<dbReference type="InterPro" id="IPR002104">
    <property type="entry name" value="Integrase_catalytic"/>
</dbReference>